<protein>
    <recommendedName>
        <fullName evidence="3">DUF4860 domain-containing protein</fullName>
    </recommendedName>
</protein>
<evidence type="ECO:0008006" key="3">
    <source>
        <dbReference type="Google" id="ProtNLM"/>
    </source>
</evidence>
<dbReference type="PATRIC" id="fig|742737.3.peg.1271"/>
<dbReference type="RefSeq" id="WP_006779247.1">
    <property type="nucleotide sequence ID" value="NZ_CP040506.1"/>
</dbReference>
<dbReference type="HOGENOM" id="CLU_133161_0_0_9"/>
<dbReference type="Proteomes" id="UP000005384">
    <property type="component" value="Unassembled WGS sequence"/>
</dbReference>
<sequence>MKKSNSYDVLFSLLLLLVFLLCSMFTILIGSRVYENIRANNNASFYSDTAVSYVTNKVRQADRAGSVEVREIDGCSVLVLSSSTNGLQCETWIYTLNGVLKELYAEKDSGLTVEDGLDIMECTSLDFTLQETTNQLTIHLETEPSDITARLLLRSEPKGGVES</sequence>
<name>G5ICS7_9FIRM</name>
<organism evidence="1 2">
    <name type="scientific">Hungatella hathewayi WAL-18680</name>
    <dbReference type="NCBI Taxonomy" id="742737"/>
    <lineage>
        <taxon>Bacteria</taxon>
        <taxon>Bacillati</taxon>
        <taxon>Bacillota</taxon>
        <taxon>Clostridia</taxon>
        <taxon>Lachnospirales</taxon>
        <taxon>Lachnospiraceae</taxon>
        <taxon>Hungatella</taxon>
    </lineage>
</organism>
<keyword evidence="2" id="KW-1185">Reference proteome</keyword>
<proteinExistence type="predicted"/>
<gene>
    <name evidence="1" type="ORF">HMPREF9473_01262</name>
</gene>
<evidence type="ECO:0000313" key="1">
    <source>
        <dbReference type="EMBL" id="EHI60698.1"/>
    </source>
</evidence>
<dbReference type="Pfam" id="PF16152">
    <property type="entry name" value="DUF4860"/>
    <property type="match status" value="1"/>
</dbReference>
<dbReference type="EMBL" id="ADLN01000012">
    <property type="protein sequence ID" value="EHI60698.1"/>
    <property type="molecule type" value="Genomic_DNA"/>
</dbReference>
<comment type="caution">
    <text evidence="1">The sequence shown here is derived from an EMBL/GenBank/DDBJ whole genome shotgun (WGS) entry which is preliminary data.</text>
</comment>
<dbReference type="AlphaFoldDB" id="G5ICS7"/>
<accession>G5ICS7</accession>
<dbReference type="OrthoDB" id="1863061at2"/>
<reference evidence="1 2" key="1">
    <citation type="submission" date="2011-08" db="EMBL/GenBank/DDBJ databases">
        <title>The Genome Sequence of Clostridium hathewayi WAL-18680.</title>
        <authorList>
            <consortium name="The Broad Institute Genome Sequencing Platform"/>
            <person name="Earl A."/>
            <person name="Ward D."/>
            <person name="Feldgarden M."/>
            <person name="Gevers D."/>
            <person name="Finegold S.M."/>
            <person name="Summanen P.H."/>
            <person name="Molitoris D.R."/>
            <person name="Song M."/>
            <person name="Daigneault M."/>
            <person name="Allen-Vercoe E."/>
            <person name="Young S.K."/>
            <person name="Zeng Q."/>
            <person name="Gargeya S."/>
            <person name="Fitzgerald M."/>
            <person name="Haas B."/>
            <person name="Abouelleil A."/>
            <person name="Alvarado L."/>
            <person name="Arachchi H.M."/>
            <person name="Berlin A."/>
            <person name="Brown A."/>
            <person name="Chapman S.B."/>
            <person name="Chen Z."/>
            <person name="Dunbar C."/>
            <person name="Freedman E."/>
            <person name="Gearin G."/>
            <person name="Gellesch M."/>
            <person name="Goldberg J."/>
            <person name="Griggs A."/>
            <person name="Gujja S."/>
            <person name="Heiman D."/>
            <person name="Howarth C."/>
            <person name="Larson L."/>
            <person name="Lui A."/>
            <person name="MacDonald P.J.P."/>
            <person name="Montmayeur A."/>
            <person name="Murphy C."/>
            <person name="Neiman D."/>
            <person name="Pearson M."/>
            <person name="Priest M."/>
            <person name="Roberts A."/>
            <person name="Saif S."/>
            <person name="Shea T."/>
            <person name="Shenoy N."/>
            <person name="Sisk P."/>
            <person name="Stolte C."/>
            <person name="Sykes S."/>
            <person name="Wortman J."/>
            <person name="Nusbaum C."/>
            <person name="Birren B."/>
        </authorList>
    </citation>
    <scope>NUCLEOTIDE SEQUENCE [LARGE SCALE GENOMIC DNA]</scope>
    <source>
        <strain evidence="1 2">WAL-18680</strain>
    </source>
</reference>
<evidence type="ECO:0000313" key="2">
    <source>
        <dbReference type="Proteomes" id="UP000005384"/>
    </source>
</evidence>
<dbReference type="InterPro" id="IPR032340">
    <property type="entry name" value="DUF4860"/>
</dbReference>